<dbReference type="PROSITE" id="PS50928">
    <property type="entry name" value="ABC_TM1"/>
    <property type="match status" value="1"/>
</dbReference>
<comment type="subcellular location">
    <subcellularLocation>
        <location evidence="1 7">Cell membrane</location>
        <topology evidence="1 7">Multi-pass membrane protein</topology>
    </subcellularLocation>
</comment>
<keyword evidence="9" id="KW-0762">Sugar transport</keyword>
<evidence type="ECO:0000256" key="2">
    <source>
        <dbReference type="ARBA" id="ARBA00022448"/>
    </source>
</evidence>
<keyword evidence="3" id="KW-1003">Cell membrane</keyword>
<evidence type="ECO:0000256" key="5">
    <source>
        <dbReference type="ARBA" id="ARBA00022989"/>
    </source>
</evidence>
<dbReference type="AlphaFoldDB" id="A0A239NZZ2"/>
<dbReference type="EMBL" id="FZPH01000012">
    <property type="protein sequence ID" value="SNT60441.1"/>
    <property type="molecule type" value="Genomic_DNA"/>
</dbReference>
<protein>
    <submittedName>
        <fullName evidence="9">Multiple sugar transport system permease protein</fullName>
    </submittedName>
</protein>
<evidence type="ECO:0000256" key="7">
    <source>
        <dbReference type="RuleBase" id="RU363032"/>
    </source>
</evidence>
<dbReference type="Pfam" id="PF00528">
    <property type="entry name" value="BPD_transp_1"/>
    <property type="match status" value="1"/>
</dbReference>
<keyword evidence="10" id="KW-1185">Reference proteome</keyword>
<feature type="transmembrane region" description="Helical" evidence="7">
    <location>
        <begin position="241"/>
        <end position="262"/>
    </location>
</feature>
<keyword evidence="4 7" id="KW-0812">Transmembrane</keyword>
<sequence length="276" mass="29666">MRRRGYLVGAVCLALCAVMLLPLLASVLASLKPTAEAAASPPTYLPGSLSLDSYQRLWEYQQGLPVYLFNSLGTAVLTILFTLLLTVPAAYGLARFPVPAKELLFVVLLLALIVPYQALLTPMFLMFAKLGLTNSLIGLAVVHTAIQLPFSLYVLRNSFAAVPRELEEAAIMDGASSVQSLRRVFLPATVPAVVTVALFAFIMSWNEFLGALVMMSKSSKFTLPVVLAAARTETSLGGTDWGMLQAGITISIIPCVGVYLLLQRYYVSGLMSGAVK</sequence>
<keyword evidence="6 7" id="KW-0472">Membrane</keyword>
<dbReference type="Gene3D" id="1.10.3720.10">
    <property type="entry name" value="MetI-like"/>
    <property type="match status" value="1"/>
</dbReference>
<proteinExistence type="inferred from homology"/>
<dbReference type="InterPro" id="IPR000515">
    <property type="entry name" value="MetI-like"/>
</dbReference>
<evidence type="ECO:0000256" key="4">
    <source>
        <dbReference type="ARBA" id="ARBA00022692"/>
    </source>
</evidence>
<evidence type="ECO:0000256" key="3">
    <source>
        <dbReference type="ARBA" id="ARBA00022475"/>
    </source>
</evidence>
<dbReference type="CDD" id="cd06261">
    <property type="entry name" value="TM_PBP2"/>
    <property type="match status" value="1"/>
</dbReference>
<accession>A0A239NZZ2</accession>
<feature type="transmembrane region" description="Helical" evidence="7">
    <location>
        <begin position="103"/>
        <end position="124"/>
    </location>
</feature>
<dbReference type="GO" id="GO:0055085">
    <property type="term" value="P:transmembrane transport"/>
    <property type="evidence" value="ECO:0007669"/>
    <property type="project" value="InterPro"/>
</dbReference>
<dbReference type="PANTHER" id="PTHR43744:SF8">
    <property type="entry name" value="SN-GLYCEROL-3-PHOSPHATE TRANSPORT SYSTEM PERMEASE PROTEIN UGPE"/>
    <property type="match status" value="1"/>
</dbReference>
<feature type="domain" description="ABC transmembrane type-1" evidence="8">
    <location>
        <begin position="68"/>
        <end position="262"/>
    </location>
</feature>
<keyword evidence="5 7" id="KW-1133">Transmembrane helix</keyword>
<feature type="transmembrane region" description="Helical" evidence="7">
    <location>
        <begin position="67"/>
        <end position="91"/>
    </location>
</feature>
<dbReference type="InterPro" id="IPR035906">
    <property type="entry name" value="MetI-like_sf"/>
</dbReference>
<dbReference type="OrthoDB" id="9794684at2"/>
<dbReference type="Proteomes" id="UP000198362">
    <property type="component" value="Unassembled WGS sequence"/>
</dbReference>
<evidence type="ECO:0000313" key="10">
    <source>
        <dbReference type="Proteomes" id="UP000198362"/>
    </source>
</evidence>
<feature type="transmembrane region" description="Helical" evidence="7">
    <location>
        <begin position="184"/>
        <end position="205"/>
    </location>
</feature>
<dbReference type="GO" id="GO:0005886">
    <property type="term" value="C:plasma membrane"/>
    <property type="evidence" value="ECO:0007669"/>
    <property type="project" value="UniProtKB-SubCell"/>
</dbReference>
<evidence type="ECO:0000256" key="1">
    <source>
        <dbReference type="ARBA" id="ARBA00004651"/>
    </source>
</evidence>
<dbReference type="PANTHER" id="PTHR43744">
    <property type="entry name" value="ABC TRANSPORTER PERMEASE PROTEIN MG189-RELATED-RELATED"/>
    <property type="match status" value="1"/>
</dbReference>
<name>A0A239NZZ2_9ACTN</name>
<dbReference type="SUPFAM" id="SSF161098">
    <property type="entry name" value="MetI-like"/>
    <property type="match status" value="1"/>
</dbReference>
<evidence type="ECO:0000313" key="9">
    <source>
        <dbReference type="EMBL" id="SNT60441.1"/>
    </source>
</evidence>
<evidence type="ECO:0000259" key="8">
    <source>
        <dbReference type="PROSITE" id="PS50928"/>
    </source>
</evidence>
<organism evidence="9 10">
    <name type="scientific">Asanoa hainanensis</name>
    <dbReference type="NCBI Taxonomy" id="560556"/>
    <lineage>
        <taxon>Bacteria</taxon>
        <taxon>Bacillati</taxon>
        <taxon>Actinomycetota</taxon>
        <taxon>Actinomycetes</taxon>
        <taxon>Micromonosporales</taxon>
        <taxon>Micromonosporaceae</taxon>
        <taxon>Asanoa</taxon>
    </lineage>
</organism>
<gene>
    <name evidence="9" type="ORF">SAMN05421812_11294</name>
</gene>
<feature type="transmembrane region" description="Helical" evidence="7">
    <location>
        <begin position="136"/>
        <end position="155"/>
    </location>
</feature>
<dbReference type="RefSeq" id="WP_089253278.1">
    <property type="nucleotide sequence ID" value="NZ_FZPH01000012.1"/>
</dbReference>
<evidence type="ECO:0000256" key="6">
    <source>
        <dbReference type="ARBA" id="ARBA00023136"/>
    </source>
</evidence>
<comment type="similarity">
    <text evidence="7">Belongs to the binding-protein-dependent transport system permease family.</text>
</comment>
<keyword evidence="2 7" id="KW-0813">Transport</keyword>
<reference evidence="9 10" key="1">
    <citation type="submission" date="2017-06" db="EMBL/GenBank/DDBJ databases">
        <authorList>
            <person name="Kim H.J."/>
            <person name="Triplett B.A."/>
        </authorList>
    </citation>
    <scope>NUCLEOTIDE SEQUENCE [LARGE SCALE GENOMIC DNA]</scope>
    <source>
        <strain evidence="9 10">CGMCC 4.5593</strain>
    </source>
</reference>